<dbReference type="InterPro" id="IPR037118">
    <property type="entry name" value="Val-tRNA_synth_C_sf"/>
</dbReference>
<feature type="domain" description="ABC transporter" evidence="5">
    <location>
        <begin position="31"/>
        <end position="88"/>
    </location>
</feature>
<dbReference type="PANTHER" id="PTHR42855:SF1">
    <property type="entry name" value="ABC TRANSPORTER DOMAIN-CONTAINING PROTEIN"/>
    <property type="match status" value="1"/>
</dbReference>
<keyword evidence="3" id="KW-0175">Coiled coil</keyword>
<keyword evidence="1" id="KW-0547">Nucleotide-binding</keyword>
<dbReference type="PANTHER" id="PTHR42855">
    <property type="entry name" value="ABC TRANSPORTER ATP-BINDING SUBUNIT"/>
    <property type="match status" value="1"/>
</dbReference>
<dbReference type="SUPFAM" id="SSF52540">
    <property type="entry name" value="P-loop containing nucleoside triphosphate hydrolases"/>
    <property type="match status" value="1"/>
</dbReference>
<evidence type="ECO:0000313" key="7">
    <source>
        <dbReference type="EMBL" id="CAD8888150.1"/>
    </source>
</evidence>
<accession>A0A7S1BJK4</accession>
<dbReference type="EMBL" id="HBFR01021307">
    <property type="protein sequence ID" value="CAD8888150.1"/>
    <property type="molecule type" value="Transcribed_RNA"/>
</dbReference>
<gene>
    <name evidence="7" type="ORF">CHYS00102_LOCUS15348</name>
</gene>
<evidence type="ECO:0000256" key="3">
    <source>
        <dbReference type="SAM" id="Coils"/>
    </source>
</evidence>
<evidence type="ECO:0008006" key="8">
    <source>
        <dbReference type="Google" id="ProtNLM"/>
    </source>
</evidence>
<reference evidence="7" key="1">
    <citation type="submission" date="2021-01" db="EMBL/GenBank/DDBJ databases">
        <authorList>
            <person name="Corre E."/>
            <person name="Pelletier E."/>
            <person name="Niang G."/>
            <person name="Scheremetjew M."/>
            <person name="Finn R."/>
            <person name="Kale V."/>
            <person name="Holt S."/>
            <person name="Cochrane G."/>
            <person name="Meng A."/>
            <person name="Brown T."/>
            <person name="Cohen L."/>
        </authorList>
    </citation>
    <scope>NUCLEOTIDE SEQUENCE</scope>
    <source>
        <strain evidence="7">308</strain>
    </source>
</reference>
<dbReference type="InterPro" id="IPR027417">
    <property type="entry name" value="P-loop_NTPase"/>
</dbReference>
<organism evidence="7">
    <name type="scientific">Corethron hystrix</name>
    <dbReference type="NCBI Taxonomy" id="216773"/>
    <lineage>
        <taxon>Eukaryota</taxon>
        <taxon>Sar</taxon>
        <taxon>Stramenopiles</taxon>
        <taxon>Ochrophyta</taxon>
        <taxon>Bacillariophyta</taxon>
        <taxon>Coscinodiscophyceae</taxon>
        <taxon>Corethrophycidae</taxon>
        <taxon>Corethrales</taxon>
        <taxon>Corethraceae</taxon>
        <taxon>Corethron</taxon>
    </lineage>
</organism>
<name>A0A7S1BJK4_9STRA</name>
<evidence type="ECO:0000256" key="4">
    <source>
        <dbReference type="SAM" id="MobiDB-lite"/>
    </source>
</evidence>
<dbReference type="InterPro" id="IPR051309">
    <property type="entry name" value="ABCF_ATPase"/>
</dbReference>
<dbReference type="GO" id="GO:0016887">
    <property type="term" value="F:ATP hydrolysis activity"/>
    <property type="evidence" value="ECO:0007669"/>
    <property type="project" value="InterPro"/>
</dbReference>
<dbReference type="GO" id="GO:0003677">
    <property type="term" value="F:DNA binding"/>
    <property type="evidence" value="ECO:0007669"/>
    <property type="project" value="InterPro"/>
</dbReference>
<dbReference type="Gene3D" id="3.40.50.300">
    <property type="entry name" value="P-loop containing nucleotide triphosphate hydrolases"/>
    <property type="match status" value="1"/>
</dbReference>
<keyword evidence="2" id="KW-0067">ATP-binding</keyword>
<evidence type="ECO:0000259" key="5">
    <source>
        <dbReference type="Pfam" id="PF00005"/>
    </source>
</evidence>
<dbReference type="AlphaFoldDB" id="A0A7S1BJK4"/>
<dbReference type="Pfam" id="PF00005">
    <property type="entry name" value="ABC_tran"/>
    <property type="match status" value="1"/>
</dbReference>
<sequence length="260" mass="29565">MGLVFPKDEKVLDFVKDRVEAGSASGGIETSMAETPQEAMRLLKRFNFERDRWDERLSMLSGGERRRLQLMSVITKKPNFLILDEPTNDIDLDTVAAMEEYLEEFDGVLVVVSHDRFFTDRVCDHLFVFEGDGVVKNYDGSLSDYAEYLADTERSRGPAGRTTPAEEEGRSSQQERKERRKAVQKLRRELQNLEPALEKLRGKAGEIQGKMDAEAVEGAGWSRLAELAEELEGVNGKIEEGEMRWLELAEILEEEDGKEE</sequence>
<evidence type="ECO:0000256" key="1">
    <source>
        <dbReference type="ARBA" id="ARBA00022741"/>
    </source>
</evidence>
<dbReference type="InterPro" id="IPR032524">
    <property type="entry name" value="ABC_tran_C"/>
</dbReference>
<dbReference type="Gene3D" id="1.10.287.380">
    <property type="entry name" value="Valyl-tRNA synthetase, C-terminal domain"/>
    <property type="match status" value="1"/>
</dbReference>
<evidence type="ECO:0000259" key="6">
    <source>
        <dbReference type="Pfam" id="PF16326"/>
    </source>
</evidence>
<dbReference type="Pfam" id="PF16326">
    <property type="entry name" value="ABC_tran_CTD"/>
    <property type="match status" value="1"/>
</dbReference>
<feature type="coiled-coil region" evidence="3">
    <location>
        <begin position="183"/>
        <end position="244"/>
    </location>
</feature>
<feature type="region of interest" description="Disordered" evidence="4">
    <location>
        <begin position="152"/>
        <end position="180"/>
    </location>
</feature>
<feature type="compositionally biased region" description="Basic and acidic residues" evidence="4">
    <location>
        <begin position="167"/>
        <end position="177"/>
    </location>
</feature>
<protein>
    <recommendedName>
        <fullName evidence="8">ABC transporter domain-containing protein</fullName>
    </recommendedName>
</protein>
<proteinExistence type="predicted"/>
<dbReference type="GO" id="GO:0005524">
    <property type="term" value="F:ATP binding"/>
    <property type="evidence" value="ECO:0007669"/>
    <property type="project" value="UniProtKB-KW"/>
</dbReference>
<evidence type="ECO:0000256" key="2">
    <source>
        <dbReference type="ARBA" id="ARBA00022840"/>
    </source>
</evidence>
<feature type="domain" description="ABC transporter Uup C-terminal" evidence="6">
    <location>
        <begin position="184"/>
        <end position="250"/>
    </location>
</feature>
<dbReference type="InterPro" id="IPR003439">
    <property type="entry name" value="ABC_transporter-like_ATP-bd"/>
</dbReference>